<dbReference type="Gene3D" id="3.10.560.10">
    <property type="entry name" value="Outer membrane lipoprotein wza domain like"/>
    <property type="match status" value="2"/>
</dbReference>
<evidence type="ECO:0000256" key="2">
    <source>
        <dbReference type="SAM" id="SignalP"/>
    </source>
</evidence>
<accession>A0A212KB91</accession>
<feature type="signal peptide" evidence="2">
    <location>
        <begin position="1"/>
        <end position="40"/>
    </location>
</feature>
<name>A0A212KB91_9DELT</name>
<dbReference type="InterPro" id="IPR019554">
    <property type="entry name" value="Soluble_ligand-bd"/>
</dbReference>
<proteinExistence type="predicted"/>
<dbReference type="EMBL" id="FLUQ01000005">
    <property type="protein sequence ID" value="SBW08999.1"/>
    <property type="molecule type" value="Genomic_DNA"/>
</dbReference>
<feature type="domain" description="Polysaccharide export protein N-terminal" evidence="3">
    <location>
        <begin position="68"/>
        <end position="128"/>
    </location>
</feature>
<organism evidence="5">
    <name type="scientific">uncultured delta proteobacterium</name>
    <dbReference type="NCBI Taxonomy" id="34034"/>
    <lineage>
        <taxon>Bacteria</taxon>
        <taxon>Deltaproteobacteria</taxon>
        <taxon>environmental samples</taxon>
    </lineage>
</organism>
<evidence type="ECO:0000313" key="5">
    <source>
        <dbReference type="EMBL" id="SBW08999.1"/>
    </source>
</evidence>
<feature type="chain" id="PRO_5012307145" evidence="2">
    <location>
        <begin position="41"/>
        <end position="537"/>
    </location>
</feature>
<dbReference type="PROSITE" id="PS51318">
    <property type="entry name" value="TAT"/>
    <property type="match status" value="1"/>
</dbReference>
<dbReference type="GO" id="GO:0015159">
    <property type="term" value="F:polysaccharide transmembrane transporter activity"/>
    <property type="evidence" value="ECO:0007669"/>
    <property type="project" value="InterPro"/>
</dbReference>
<dbReference type="Pfam" id="PF02563">
    <property type="entry name" value="Poly_export"/>
    <property type="match status" value="1"/>
</dbReference>
<dbReference type="PANTHER" id="PTHR33619:SF3">
    <property type="entry name" value="POLYSACCHARIDE EXPORT PROTEIN GFCE-RELATED"/>
    <property type="match status" value="1"/>
</dbReference>
<keyword evidence="1 2" id="KW-0732">Signal</keyword>
<reference evidence="5" key="1">
    <citation type="submission" date="2016-04" db="EMBL/GenBank/DDBJ databases">
        <authorList>
            <person name="Evans L.H."/>
            <person name="Alamgir A."/>
            <person name="Owens N."/>
            <person name="Weber N.D."/>
            <person name="Virtaneva K."/>
            <person name="Barbian K."/>
            <person name="Babar A."/>
            <person name="Rosenke K."/>
        </authorList>
    </citation>
    <scope>NUCLEOTIDE SEQUENCE</scope>
    <source>
        <strain evidence="5">86</strain>
    </source>
</reference>
<dbReference type="PANTHER" id="PTHR33619">
    <property type="entry name" value="POLYSACCHARIDE EXPORT PROTEIN GFCE-RELATED"/>
    <property type="match status" value="1"/>
</dbReference>
<dbReference type="Pfam" id="PF10531">
    <property type="entry name" value="SLBB"/>
    <property type="match status" value="1"/>
</dbReference>
<evidence type="ECO:0000259" key="4">
    <source>
        <dbReference type="Pfam" id="PF10531"/>
    </source>
</evidence>
<evidence type="ECO:0000256" key="1">
    <source>
        <dbReference type="ARBA" id="ARBA00022729"/>
    </source>
</evidence>
<dbReference type="AlphaFoldDB" id="A0A212KB91"/>
<sequence length="537" mass="57614">MLHILPSKRNKHRPARRAFFLTALCCAFAALMAAASPAAAAEGTGAAADPAPFAANLFQGNFAHSKPESREITPGDRILLRLWGGSSFDGTLTVDDQGDIDLPGVGAMTLAGLQESQLGEALRSKLNAAGQESSQIYCRVLNAQPIALVVTGYVMKPGRYSGAASDSVLAFLDRAGGIDPKRGSYRSIHILRGGAQQASFDLYPFVLRGELPAFRLRNNDTIVVREKGISVNATGESRNAARFELRQGEGLGETLMALAEPLPKASHVSISGTRNGAPYNQYLPLRDFRTTPLADGDRVQFLADTPGDTIMVEVTGAIRGASRFPLRNGARLRDLQNYIAVDPVRANLSGLYIKRKSVADRQKRAIADALRRLEQSSMTATSASAEEAQIRSHEADMIAKFAEKARAVEPEGIVVVGEGGKVADIALEDGDIVVIPERSDVVLVNGEVVMPQALVWSAKRSVDAYVEGAGGFTNRADTSRVILIRPNGEVVTRSGDVQPGDQLIVLPRFESKNLQTVKDISQIVYQIAVAAKMVIPF</sequence>
<protein>
    <submittedName>
        <fullName evidence="5">Polysaccharide export protein</fullName>
    </submittedName>
</protein>
<dbReference type="InterPro" id="IPR049712">
    <property type="entry name" value="Poly_export"/>
</dbReference>
<dbReference type="InterPro" id="IPR006311">
    <property type="entry name" value="TAT_signal"/>
</dbReference>
<gene>
    <name evidence="5" type="ORF">KL86DPRO_50040</name>
</gene>
<feature type="domain" description="Soluble ligand binding" evidence="4">
    <location>
        <begin position="441"/>
        <end position="491"/>
    </location>
</feature>
<dbReference type="InterPro" id="IPR003715">
    <property type="entry name" value="Poly_export_N"/>
</dbReference>
<evidence type="ECO:0000259" key="3">
    <source>
        <dbReference type="Pfam" id="PF02563"/>
    </source>
</evidence>